<evidence type="ECO:0000313" key="2">
    <source>
        <dbReference type="EMBL" id="GFD44602.1"/>
    </source>
</evidence>
<proteinExistence type="predicted"/>
<evidence type="ECO:0000256" key="1">
    <source>
        <dbReference type="SAM" id="MobiDB-lite"/>
    </source>
</evidence>
<feature type="compositionally biased region" description="Basic and acidic residues" evidence="1">
    <location>
        <begin position="75"/>
        <end position="89"/>
    </location>
</feature>
<name>A0A699W956_TANCI</name>
<accession>A0A699W956</accession>
<organism evidence="2">
    <name type="scientific">Tanacetum cinerariifolium</name>
    <name type="common">Dalmatian daisy</name>
    <name type="synonym">Chrysanthemum cinerariifolium</name>
    <dbReference type="NCBI Taxonomy" id="118510"/>
    <lineage>
        <taxon>Eukaryota</taxon>
        <taxon>Viridiplantae</taxon>
        <taxon>Streptophyta</taxon>
        <taxon>Embryophyta</taxon>
        <taxon>Tracheophyta</taxon>
        <taxon>Spermatophyta</taxon>
        <taxon>Magnoliopsida</taxon>
        <taxon>eudicotyledons</taxon>
        <taxon>Gunneridae</taxon>
        <taxon>Pentapetalae</taxon>
        <taxon>asterids</taxon>
        <taxon>campanulids</taxon>
        <taxon>Asterales</taxon>
        <taxon>Asteraceae</taxon>
        <taxon>Asteroideae</taxon>
        <taxon>Anthemideae</taxon>
        <taxon>Anthemidinae</taxon>
        <taxon>Tanacetum</taxon>
    </lineage>
</organism>
<comment type="caution">
    <text evidence="2">The sequence shown here is derived from an EMBL/GenBank/DDBJ whole genome shotgun (WGS) entry which is preliminary data.</text>
</comment>
<sequence>MFRPTTLAEFYGLCKLEEAILNVAKKAKDSTISNPNFQHSFPNTRPKPFALTAANANWRNKAYTSQNTPFRKHLTQKELEEKKEKNQCR</sequence>
<protein>
    <submittedName>
        <fullName evidence="2">Uncharacterized protein</fullName>
    </submittedName>
</protein>
<reference evidence="2" key="1">
    <citation type="journal article" date="2019" name="Sci. Rep.">
        <title>Draft genome of Tanacetum cinerariifolium, the natural source of mosquito coil.</title>
        <authorList>
            <person name="Yamashiro T."/>
            <person name="Shiraishi A."/>
            <person name="Satake H."/>
            <person name="Nakayama K."/>
        </authorList>
    </citation>
    <scope>NUCLEOTIDE SEQUENCE</scope>
</reference>
<feature type="region of interest" description="Disordered" evidence="1">
    <location>
        <begin position="63"/>
        <end position="89"/>
    </location>
</feature>
<dbReference type="AlphaFoldDB" id="A0A699W956"/>
<dbReference type="EMBL" id="BKCJ011626363">
    <property type="protein sequence ID" value="GFD44602.1"/>
    <property type="molecule type" value="Genomic_DNA"/>
</dbReference>
<gene>
    <name evidence="2" type="ORF">Tci_916571</name>
</gene>